<dbReference type="InterPro" id="IPR036291">
    <property type="entry name" value="NAD(P)-bd_dom_sf"/>
</dbReference>
<protein>
    <submittedName>
        <fullName evidence="3">NAD-dependent epimerase/dehydratase family protein</fullName>
    </submittedName>
</protein>
<comment type="caution">
    <text evidence="3">The sequence shown here is derived from an EMBL/GenBank/DDBJ whole genome shotgun (WGS) entry which is preliminary data.</text>
</comment>
<evidence type="ECO:0000256" key="1">
    <source>
        <dbReference type="ARBA" id="ARBA00007637"/>
    </source>
</evidence>
<evidence type="ECO:0000313" key="4">
    <source>
        <dbReference type="Proteomes" id="UP001057375"/>
    </source>
</evidence>
<dbReference type="Gene3D" id="3.40.50.720">
    <property type="entry name" value="NAD(P)-binding Rossmann-like Domain"/>
    <property type="match status" value="1"/>
</dbReference>
<comment type="similarity">
    <text evidence="1">Belongs to the NAD(P)-dependent epimerase/dehydratase family.</text>
</comment>
<organism evidence="3 4">
    <name type="scientific">Aduncisulcus paluster</name>
    <dbReference type="NCBI Taxonomy" id="2918883"/>
    <lineage>
        <taxon>Eukaryota</taxon>
        <taxon>Metamonada</taxon>
        <taxon>Carpediemonas-like organisms</taxon>
        <taxon>Aduncisulcus</taxon>
    </lineage>
</organism>
<evidence type="ECO:0000313" key="3">
    <source>
        <dbReference type="EMBL" id="GKT36599.1"/>
    </source>
</evidence>
<sequence>MASSYSSKESVEDIKSTAEVNIVGTINMLEAAHKVHVQKFIFTSTSAVYGNPAYVGIDENHPLTPLKPYGMTKRSAEEFIQLYARLHNMPYTILRLSTVYGKRQPSTCDGDMIAG</sequence>
<dbReference type="Pfam" id="PF01370">
    <property type="entry name" value="Epimerase"/>
    <property type="match status" value="1"/>
</dbReference>
<name>A0ABQ5KYP4_9EUKA</name>
<dbReference type="InterPro" id="IPR001509">
    <property type="entry name" value="Epimerase_deHydtase"/>
</dbReference>
<feature type="non-terminal residue" evidence="3">
    <location>
        <position position="115"/>
    </location>
</feature>
<dbReference type="EMBL" id="BQXS01004205">
    <property type="protein sequence ID" value="GKT36599.1"/>
    <property type="molecule type" value="Genomic_DNA"/>
</dbReference>
<feature type="domain" description="NAD-dependent epimerase/dehydratase" evidence="2">
    <location>
        <begin position="6"/>
        <end position="113"/>
    </location>
</feature>
<dbReference type="PANTHER" id="PTHR43000">
    <property type="entry name" value="DTDP-D-GLUCOSE 4,6-DEHYDRATASE-RELATED"/>
    <property type="match status" value="1"/>
</dbReference>
<evidence type="ECO:0000259" key="2">
    <source>
        <dbReference type="Pfam" id="PF01370"/>
    </source>
</evidence>
<dbReference type="Proteomes" id="UP001057375">
    <property type="component" value="Unassembled WGS sequence"/>
</dbReference>
<reference evidence="3" key="1">
    <citation type="submission" date="2022-03" db="EMBL/GenBank/DDBJ databases">
        <title>Draft genome sequence of Aduncisulcus paluster, a free-living microaerophilic Fornicata.</title>
        <authorList>
            <person name="Yuyama I."/>
            <person name="Kume K."/>
            <person name="Tamura T."/>
            <person name="Inagaki Y."/>
            <person name="Hashimoto T."/>
        </authorList>
    </citation>
    <scope>NUCLEOTIDE SEQUENCE</scope>
    <source>
        <strain evidence="3">NY0171</strain>
    </source>
</reference>
<keyword evidence="4" id="KW-1185">Reference proteome</keyword>
<gene>
    <name evidence="3" type="ORF">ADUPG1_003196</name>
</gene>
<proteinExistence type="inferred from homology"/>
<accession>A0ABQ5KYP4</accession>
<dbReference type="SUPFAM" id="SSF51735">
    <property type="entry name" value="NAD(P)-binding Rossmann-fold domains"/>
    <property type="match status" value="1"/>
</dbReference>